<dbReference type="CDD" id="cd00719">
    <property type="entry name" value="GIY-YIG_SF"/>
    <property type="match status" value="1"/>
</dbReference>
<name>A0A4Q9HH37_9SPHI</name>
<organism evidence="2 3">
    <name type="scientific">Pedobacter kyonggii</name>
    <dbReference type="NCBI Taxonomy" id="1926871"/>
    <lineage>
        <taxon>Bacteria</taxon>
        <taxon>Pseudomonadati</taxon>
        <taxon>Bacteroidota</taxon>
        <taxon>Sphingobacteriia</taxon>
        <taxon>Sphingobacteriales</taxon>
        <taxon>Sphingobacteriaceae</taxon>
        <taxon>Pedobacter</taxon>
    </lineage>
</organism>
<feature type="domain" description="GIY-YIG" evidence="1">
    <location>
        <begin position="67"/>
        <end position="149"/>
    </location>
</feature>
<dbReference type="InterPro" id="IPR035901">
    <property type="entry name" value="GIY-YIG_endonuc_sf"/>
</dbReference>
<dbReference type="Proteomes" id="UP000291819">
    <property type="component" value="Unassembled WGS sequence"/>
</dbReference>
<evidence type="ECO:0000259" key="1">
    <source>
        <dbReference type="PROSITE" id="PS50164"/>
    </source>
</evidence>
<gene>
    <name evidence="2" type="ORF">EYS08_02870</name>
</gene>
<dbReference type="EMBL" id="SIXF01000002">
    <property type="protein sequence ID" value="TBO44269.1"/>
    <property type="molecule type" value="Genomic_DNA"/>
</dbReference>
<dbReference type="Pfam" id="PF01541">
    <property type="entry name" value="GIY-YIG"/>
    <property type="match status" value="1"/>
</dbReference>
<proteinExistence type="predicted"/>
<protein>
    <submittedName>
        <fullName evidence="2">GIY-YIG nuclease family protein</fullName>
    </submittedName>
</protein>
<evidence type="ECO:0000313" key="2">
    <source>
        <dbReference type="EMBL" id="TBO44269.1"/>
    </source>
</evidence>
<evidence type="ECO:0000313" key="3">
    <source>
        <dbReference type="Proteomes" id="UP000291819"/>
    </source>
</evidence>
<sequence length="149" mass="17589">MEEKLNITHENLISNEDFIEFLDKRMLGNIGEGPWKSLTICHGEECFEHYGVTTYQQIRKKFESVKNLAGVYAYFIKNQKTECIYIGVSKNLSERIYQHLLESCNAWGHPRYKEAFKNYRGEVDFYYLPLGDQPKMAITSEVLLRKFCR</sequence>
<dbReference type="RefSeq" id="WP_131028349.1">
    <property type="nucleotide sequence ID" value="NZ_SIXF01000002.1"/>
</dbReference>
<keyword evidence="3" id="KW-1185">Reference proteome</keyword>
<dbReference type="Gene3D" id="3.40.1440.10">
    <property type="entry name" value="GIY-YIG endonuclease"/>
    <property type="match status" value="1"/>
</dbReference>
<dbReference type="OrthoDB" id="9807770at2"/>
<dbReference type="AlphaFoldDB" id="A0A4Q9HH37"/>
<comment type="caution">
    <text evidence="2">The sequence shown here is derived from an EMBL/GenBank/DDBJ whole genome shotgun (WGS) entry which is preliminary data.</text>
</comment>
<dbReference type="InterPro" id="IPR000305">
    <property type="entry name" value="GIY-YIG_endonuc"/>
</dbReference>
<dbReference type="PROSITE" id="PS50164">
    <property type="entry name" value="GIY_YIG"/>
    <property type="match status" value="1"/>
</dbReference>
<accession>A0A4Q9HH37</accession>
<reference evidence="2 3" key="1">
    <citation type="submission" date="2019-02" db="EMBL/GenBank/DDBJ databases">
        <title>Pedobacter kyonggii whole genome sequence analysis.</title>
        <authorList>
            <person name="Dahal R.H."/>
        </authorList>
    </citation>
    <scope>NUCLEOTIDE SEQUENCE [LARGE SCALE GENOMIC DNA]</scope>
    <source>
        <strain evidence="2 3">K-4-11-1</strain>
    </source>
</reference>
<dbReference type="SUPFAM" id="SSF82771">
    <property type="entry name" value="GIY-YIG endonuclease"/>
    <property type="match status" value="1"/>
</dbReference>